<dbReference type="Proteomes" id="UP000515297">
    <property type="component" value="Chromosome"/>
</dbReference>
<protein>
    <submittedName>
        <fullName evidence="6">TetR/AcrR family transcriptional regulator</fullName>
    </submittedName>
</protein>
<dbReference type="Gene3D" id="1.10.10.60">
    <property type="entry name" value="Homeodomain-like"/>
    <property type="match status" value="1"/>
</dbReference>
<dbReference type="PROSITE" id="PS50977">
    <property type="entry name" value="HTH_TETR_2"/>
    <property type="match status" value="1"/>
</dbReference>
<dbReference type="PANTHER" id="PTHR47506">
    <property type="entry name" value="TRANSCRIPTIONAL REGULATORY PROTEIN"/>
    <property type="match status" value="1"/>
</dbReference>
<accession>A0A7G6VVA2</accession>
<dbReference type="InterPro" id="IPR009057">
    <property type="entry name" value="Homeodomain-like_sf"/>
</dbReference>
<dbReference type="Pfam" id="PF00440">
    <property type="entry name" value="TetR_N"/>
    <property type="match status" value="1"/>
</dbReference>
<dbReference type="InterPro" id="IPR036271">
    <property type="entry name" value="Tet_transcr_reg_TetR-rel_C_sf"/>
</dbReference>
<evidence type="ECO:0000313" key="7">
    <source>
        <dbReference type="Proteomes" id="UP000515297"/>
    </source>
</evidence>
<dbReference type="SUPFAM" id="SSF46689">
    <property type="entry name" value="Homeodomain-like"/>
    <property type="match status" value="1"/>
</dbReference>
<gene>
    <name evidence="6" type="ORF">H4O24_02980</name>
</gene>
<keyword evidence="2 4" id="KW-0238">DNA-binding</keyword>
<evidence type="ECO:0000256" key="2">
    <source>
        <dbReference type="ARBA" id="ARBA00023125"/>
    </source>
</evidence>
<dbReference type="SUPFAM" id="SSF48498">
    <property type="entry name" value="Tetracyclin repressor-like, C-terminal domain"/>
    <property type="match status" value="1"/>
</dbReference>
<organism evidence="6 7">
    <name type="scientific">Croceicoccus marinus</name>
    <dbReference type="NCBI Taxonomy" id="450378"/>
    <lineage>
        <taxon>Bacteria</taxon>
        <taxon>Pseudomonadati</taxon>
        <taxon>Pseudomonadota</taxon>
        <taxon>Alphaproteobacteria</taxon>
        <taxon>Sphingomonadales</taxon>
        <taxon>Erythrobacteraceae</taxon>
        <taxon>Croceicoccus</taxon>
    </lineage>
</organism>
<evidence type="ECO:0000259" key="5">
    <source>
        <dbReference type="PROSITE" id="PS50977"/>
    </source>
</evidence>
<feature type="DNA-binding region" description="H-T-H motif" evidence="4">
    <location>
        <begin position="39"/>
        <end position="58"/>
    </location>
</feature>
<dbReference type="PANTHER" id="PTHR47506:SF1">
    <property type="entry name" value="HTH-TYPE TRANSCRIPTIONAL REGULATOR YJDC"/>
    <property type="match status" value="1"/>
</dbReference>
<feature type="domain" description="HTH tetR-type" evidence="5">
    <location>
        <begin position="16"/>
        <end position="76"/>
    </location>
</feature>
<evidence type="ECO:0000256" key="4">
    <source>
        <dbReference type="PROSITE-ProRule" id="PRU00335"/>
    </source>
</evidence>
<dbReference type="GO" id="GO:0003677">
    <property type="term" value="F:DNA binding"/>
    <property type="evidence" value="ECO:0007669"/>
    <property type="project" value="UniProtKB-UniRule"/>
</dbReference>
<dbReference type="EMBL" id="CP060052">
    <property type="protein sequence ID" value="QNE05667.1"/>
    <property type="molecule type" value="Genomic_DNA"/>
</dbReference>
<keyword evidence="3" id="KW-0804">Transcription</keyword>
<dbReference type="InterPro" id="IPR001647">
    <property type="entry name" value="HTH_TetR"/>
</dbReference>
<dbReference type="InterPro" id="IPR011075">
    <property type="entry name" value="TetR_C"/>
</dbReference>
<evidence type="ECO:0000313" key="6">
    <source>
        <dbReference type="EMBL" id="QNE05667.1"/>
    </source>
</evidence>
<reference evidence="6 7" key="1">
    <citation type="submission" date="2020-08" db="EMBL/GenBank/DDBJ databases">
        <authorList>
            <person name="Liu G."/>
            <person name="Sun C."/>
        </authorList>
    </citation>
    <scope>NUCLEOTIDE SEQUENCE [LARGE SCALE GENOMIC DNA]</scope>
    <source>
        <strain evidence="6 7">OT19</strain>
    </source>
</reference>
<dbReference type="RefSeq" id="WP_185884740.1">
    <property type="nucleotide sequence ID" value="NZ_CP060052.1"/>
</dbReference>
<dbReference type="Pfam" id="PF16925">
    <property type="entry name" value="TetR_C_13"/>
    <property type="match status" value="1"/>
</dbReference>
<proteinExistence type="predicted"/>
<evidence type="ECO:0000256" key="3">
    <source>
        <dbReference type="ARBA" id="ARBA00023163"/>
    </source>
</evidence>
<dbReference type="Gene3D" id="1.10.357.10">
    <property type="entry name" value="Tetracycline Repressor, domain 2"/>
    <property type="match status" value="1"/>
</dbReference>
<keyword evidence="1" id="KW-0805">Transcription regulation</keyword>
<sequence length="207" mass="21768">MESGTDHRRKSGRPLSFDRDDVLEKAMLMFWRHGYETTPISDLTRAMGITAPSLYAAFGDKKHLFLEAVRRYAGDPDAVGAAIDAAPSAFEAARSILSGAAATFTGADTPPGCLLASATASGSAASADVQAEVARYRRRLRDGLKARIERDIADGLIVARADAAALADLVVAVMQGMSVMARDGAGREALQSVVDASMRAWPAAPGD</sequence>
<dbReference type="AlphaFoldDB" id="A0A7G6VVA2"/>
<evidence type="ECO:0000256" key="1">
    <source>
        <dbReference type="ARBA" id="ARBA00023015"/>
    </source>
</evidence>
<name>A0A7G6VVA2_9SPHN</name>